<dbReference type="RefSeq" id="WP_167037091.1">
    <property type="nucleotide sequence ID" value="NZ_BAAANA010000001.1"/>
</dbReference>
<dbReference type="InterPro" id="IPR024072">
    <property type="entry name" value="DHFR-like_dom_sf"/>
</dbReference>
<evidence type="ECO:0000259" key="1">
    <source>
        <dbReference type="Pfam" id="PF01872"/>
    </source>
</evidence>
<dbReference type="SUPFAM" id="SSF53597">
    <property type="entry name" value="Dihydrofolate reductase-like"/>
    <property type="match status" value="1"/>
</dbReference>
<accession>A0A7Y2M231</accession>
<dbReference type="Gene3D" id="3.40.430.10">
    <property type="entry name" value="Dihydrofolate Reductase, subunit A"/>
    <property type="match status" value="1"/>
</dbReference>
<feature type="domain" description="Bacterial bifunctional deaminase-reductase C-terminal" evidence="1">
    <location>
        <begin position="4"/>
        <end position="181"/>
    </location>
</feature>
<reference evidence="2 3" key="1">
    <citation type="submission" date="2020-05" db="EMBL/GenBank/DDBJ databases">
        <title>MicrobeNet Type strains.</title>
        <authorList>
            <person name="Nicholson A.C."/>
        </authorList>
    </citation>
    <scope>NUCLEOTIDE SEQUENCE [LARGE SCALE GENOMIC DNA]</scope>
    <source>
        <strain evidence="2 3">JCM 14282</strain>
    </source>
</reference>
<evidence type="ECO:0000313" key="2">
    <source>
        <dbReference type="EMBL" id="NNH05076.1"/>
    </source>
</evidence>
<evidence type="ECO:0000313" key="3">
    <source>
        <dbReference type="Proteomes" id="UP000543598"/>
    </source>
</evidence>
<dbReference type="AlphaFoldDB" id="A0A7Y2M231"/>
<dbReference type="EMBL" id="JABEMB010000031">
    <property type="protein sequence ID" value="NNH05076.1"/>
    <property type="molecule type" value="Genomic_DNA"/>
</dbReference>
<gene>
    <name evidence="2" type="ORF">HLA99_14605</name>
</gene>
<keyword evidence="3" id="KW-1185">Reference proteome</keyword>
<organism evidence="2 3">
    <name type="scientific">Microbacterium ulmi</name>
    <dbReference type="NCBI Taxonomy" id="179095"/>
    <lineage>
        <taxon>Bacteria</taxon>
        <taxon>Bacillati</taxon>
        <taxon>Actinomycetota</taxon>
        <taxon>Actinomycetes</taxon>
        <taxon>Micrococcales</taxon>
        <taxon>Microbacteriaceae</taxon>
        <taxon>Microbacterium</taxon>
    </lineage>
</organism>
<dbReference type="Pfam" id="PF01872">
    <property type="entry name" value="RibD_C"/>
    <property type="match status" value="1"/>
</dbReference>
<dbReference type="Proteomes" id="UP000543598">
    <property type="component" value="Unassembled WGS sequence"/>
</dbReference>
<proteinExistence type="predicted"/>
<comment type="caution">
    <text evidence="2">The sequence shown here is derived from an EMBL/GenBank/DDBJ whole genome shotgun (WGS) entry which is preliminary data.</text>
</comment>
<dbReference type="InterPro" id="IPR002734">
    <property type="entry name" value="RibDG_C"/>
</dbReference>
<protein>
    <submittedName>
        <fullName evidence="2">Deaminase</fullName>
    </submittedName>
</protein>
<name>A0A7Y2M231_9MICO</name>
<sequence>MGRIIVSANVSIDTVVEDPTGEEGTAHGGWFLRVHETDRAARAELQLEEARDATALLFGRRGYEFFASRWPQRDGALADRLTDMPKYVISRTLRNPAWNRTTVLTGDAAAEVSALRDRTAGDILVYASFQLVDELILRRLVDEVRLLVHPVALGTGRRLFEPPADIPLLRAGVRQIGTNLVLLSYTPEGPARG</sequence>
<dbReference type="GO" id="GO:0008703">
    <property type="term" value="F:5-amino-6-(5-phosphoribosylamino)uracil reductase activity"/>
    <property type="evidence" value="ECO:0007669"/>
    <property type="project" value="InterPro"/>
</dbReference>
<dbReference type="GO" id="GO:0009231">
    <property type="term" value="P:riboflavin biosynthetic process"/>
    <property type="evidence" value="ECO:0007669"/>
    <property type="project" value="InterPro"/>
</dbReference>